<keyword evidence="4" id="KW-1185">Reference proteome</keyword>
<evidence type="ECO:0000256" key="1">
    <source>
        <dbReference type="SAM" id="MobiDB-lite"/>
    </source>
</evidence>
<evidence type="ECO:0000259" key="2">
    <source>
        <dbReference type="Pfam" id="PF04457"/>
    </source>
</evidence>
<comment type="caution">
    <text evidence="3">The sequence shown here is derived from an EMBL/GenBank/DDBJ whole genome shotgun (WGS) entry which is preliminary data.</text>
</comment>
<accession>A0AAN7T4D8</accession>
<sequence>MASSQTNHLSQLRALAQQHLQEIESEKAEEQAQQSQAEADIERYSKISSFGRKKLANDKSRLQDNEQYLPSDSHEQSTSDVDSKKQRFRPFQDILFRLRWDPKLDIEDYVVGYLERSEGMKEMPASNWIRDFSEEEWIPMHRRWKDR</sequence>
<evidence type="ECO:0000313" key="3">
    <source>
        <dbReference type="EMBL" id="KAK5090193.1"/>
    </source>
</evidence>
<feature type="compositionally biased region" description="Basic and acidic residues" evidence="1">
    <location>
        <begin position="55"/>
        <end position="64"/>
    </location>
</feature>
<evidence type="ECO:0000313" key="4">
    <source>
        <dbReference type="Proteomes" id="UP001309876"/>
    </source>
</evidence>
<feature type="region of interest" description="Disordered" evidence="1">
    <location>
        <begin position="22"/>
        <end position="43"/>
    </location>
</feature>
<protein>
    <recommendedName>
        <fullName evidence="2">MJ1316 RNA cyclic group end recognition domain-containing protein</fullName>
    </recommendedName>
</protein>
<gene>
    <name evidence="3" type="ORF">LTR05_000363</name>
</gene>
<dbReference type="InterPro" id="IPR040459">
    <property type="entry name" value="MJ1316"/>
</dbReference>
<dbReference type="EMBL" id="JAVRRJ010000001">
    <property type="protein sequence ID" value="KAK5090193.1"/>
    <property type="molecule type" value="Genomic_DNA"/>
</dbReference>
<feature type="domain" description="MJ1316 RNA cyclic group end recognition" evidence="2">
    <location>
        <begin position="88"/>
        <end position="142"/>
    </location>
</feature>
<reference evidence="3 4" key="1">
    <citation type="submission" date="2023-08" db="EMBL/GenBank/DDBJ databases">
        <title>Black Yeasts Isolated from many extreme environments.</title>
        <authorList>
            <person name="Coleine C."/>
            <person name="Stajich J.E."/>
            <person name="Selbmann L."/>
        </authorList>
    </citation>
    <scope>NUCLEOTIDE SEQUENCE [LARGE SCALE GENOMIC DNA]</scope>
    <source>
        <strain evidence="3 4">CCFEE 5910</strain>
    </source>
</reference>
<organism evidence="3 4">
    <name type="scientific">Lithohypha guttulata</name>
    <dbReference type="NCBI Taxonomy" id="1690604"/>
    <lineage>
        <taxon>Eukaryota</taxon>
        <taxon>Fungi</taxon>
        <taxon>Dikarya</taxon>
        <taxon>Ascomycota</taxon>
        <taxon>Pezizomycotina</taxon>
        <taxon>Eurotiomycetes</taxon>
        <taxon>Chaetothyriomycetidae</taxon>
        <taxon>Chaetothyriales</taxon>
        <taxon>Trichomeriaceae</taxon>
        <taxon>Lithohypha</taxon>
    </lineage>
</organism>
<dbReference type="AlphaFoldDB" id="A0AAN7T4D8"/>
<name>A0AAN7T4D8_9EURO</name>
<dbReference type="Pfam" id="PF04457">
    <property type="entry name" value="MJ1316"/>
    <property type="match status" value="1"/>
</dbReference>
<proteinExistence type="predicted"/>
<dbReference type="Proteomes" id="UP001309876">
    <property type="component" value="Unassembled WGS sequence"/>
</dbReference>
<feature type="region of interest" description="Disordered" evidence="1">
    <location>
        <begin position="55"/>
        <end position="84"/>
    </location>
</feature>
<feature type="compositionally biased region" description="Basic and acidic residues" evidence="1">
    <location>
        <begin position="72"/>
        <end position="84"/>
    </location>
</feature>